<organism evidence="2 3">
    <name type="scientific">Quercus lobata</name>
    <name type="common">Valley oak</name>
    <dbReference type="NCBI Taxonomy" id="97700"/>
    <lineage>
        <taxon>Eukaryota</taxon>
        <taxon>Viridiplantae</taxon>
        <taxon>Streptophyta</taxon>
        <taxon>Embryophyta</taxon>
        <taxon>Tracheophyta</taxon>
        <taxon>Spermatophyta</taxon>
        <taxon>Magnoliopsida</taxon>
        <taxon>eudicotyledons</taxon>
        <taxon>Gunneridae</taxon>
        <taxon>Pentapetalae</taxon>
        <taxon>rosids</taxon>
        <taxon>fabids</taxon>
        <taxon>Fagales</taxon>
        <taxon>Fagaceae</taxon>
        <taxon>Quercus</taxon>
    </lineage>
</organism>
<feature type="region of interest" description="Disordered" evidence="1">
    <location>
        <begin position="1"/>
        <end position="49"/>
    </location>
</feature>
<dbReference type="EMBL" id="LRBV02000007">
    <property type="status" value="NOT_ANNOTATED_CDS"/>
    <property type="molecule type" value="Genomic_DNA"/>
</dbReference>
<reference evidence="2 3" key="1">
    <citation type="journal article" date="2016" name="G3 (Bethesda)">
        <title>First Draft Assembly and Annotation of the Genome of a California Endemic Oak Quercus lobata Nee (Fagaceae).</title>
        <authorList>
            <person name="Sork V.L."/>
            <person name="Fitz-Gibbon S.T."/>
            <person name="Puiu D."/>
            <person name="Crepeau M."/>
            <person name="Gugger P.F."/>
            <person name="Sherman R."/>
            <person name="Stevens K."/>
            <person name="Langley C.H."/>
            <person name="Pellegrini M."/>
            <person name="Salzberg S.L."/>
        </authorList>
    </citation>
    <scope>NUCLEOTIDE SEQUENCE [LARGE SCALE GENOMIC DNA]</scope>
    <source>
        <strain evidence="2 3">cv. SW786</strain>
    </source>
</reference>
<dbReference type="Gramene" id="QL07p038980:mrna">
    <property type="protein sequence ID" value="QL07p038980:mrna"/>
    <property type="gene ID" value="QL07p038980"/>
</dbReference>
<reference evidence="2" key="2">
    <citation type="submission" date="2021-01" db="UniProtKB">
        <authorList>
            <consortium name="EnsemblPlants"/>
        </authorList>
    </citation>
    <scope>IDENTIFICATION</scope>
</reference>
<dbReference type="AlphaFoldDB" id="A0A7N2M5G8"/>
<dbReference type="EnsemblPlants" id="QL07p038980:mrna">
    <property type="protein sequence ID" value="QL07p038980:mrna"/>
    <property type="gene ID" value="QL07p038980"/>
</dbReference>
<dbReference type="InParanoid" id="A0A7N2M5G8"/>
<feature type="compositionally biased region" description="Basic and acidic residues" evidence="1">
    <location>
        <begin position="10"/>
        <end position="19"/>
    </location>
</feature>
<evidence type="ECO:0000256" key="1">
    <source>
        <dbReference type="SAM" id="MobiDB-lite"/>
    </source>
</evidence>
<dbReference type="Gramene" id="QL07p038729:mrna">
    <property type="protein sequence ID" value="QL07p038729:mrna"/>
    <property type="gene ID" value="QL07p038729"/>
</dbReference>
<evidence type="ECO:0000313" key="3">
    <source>
        <dbReference type="Proteomes" id="UP000594261"/>
    </source>
</evidence>
<name>A0A7N2M5G8_QUELO</name>
<protein>
    <submittedName>
        <fullName evidence="2">Uncharacterized protein</fullName>
    </submittedName>
</protein>
<evidence type="ECO:0000313" key="2">
    <source>
        <dbReference type="EnsemblPlants" id="QL07p038980:mrna"/>
    </source>
</evidence>
<dbReference type="EnsemblPlants" id="QL07p038729:mrna">
    <property type="protein sequence ID" value="QL07p038729:mrna"/>
    <property type="gene ID" value="QL07p038729"/>
</dbReference>
<proteinExistence type="predicted"/>
<feature type="compositionally biased region" description="Low complexity" evidence="1">
    <location>
        <begin position="33"/>
        <end position="42"/>
    </location>
</feature>
<accession>A0A7N2M5G8</accession>
<dbReference type="Proteomes" id="UP000594261">
    <property type="component" value="Chromosome 7"/>
</dbReference>
<keyword evidence="3" id="KW-1185">Reference proteome</keyword>
<sequence>MASSSFLSLSREEQEELAHSNKKVKNVNHAGFSDSSDSRPSSPNQPQGMWSQAISFKDKVVGEIPGAYTQAFNFGDLMKDDEESDDEVEALREGLVALKFSRELKQKIRHPWARALIVKCATLPGRVLDGIDRVNRNFLWGSTENQRKMHWVGWQKVTRAKEEGGLGLQTARGRNIALLAKLN</sequence>